<name>F8PHT4_SERL3</name>
<dbReference type="Gene3D" id="3.40.50.300">
    <property type="entry name" value="P-loop containing nucleotide triphosphate hydrolases"/>
    <property type="match status" value="1"/>
</dbReference>
<sequence length="106" mass="12435">DHPNIHLMVEEIQYPAKTLYDLEWVLAIDGEKPSQKFMVFSDSRKETERIVTYLQSRYPAHQQNKIVWFHSGMSAQFRQKTMDRLQKGEIWGICCTDTAGMASFSY</sequence>
<organism evidence="3">
    <name type="scientific">Serpula lacrymans var. lacrymans (strain S7.3)</name>
    <name type="common">Dry rot fungus</name>
    <dbReference type="NCBI Taxonomy" id="936435"/>
    <lineage>
        <taxon>Eukaryota</taxon>
        <taxon>Fungi</taxon>
        <taxon>Dikarya</taxon>
        <taxon>Basidiomycota</taxon>
        <taxon>Agaricomycotina</taxon>
        <taxon>Agaricomycetes</taxon>
        <taxon>Agaricomycetidae</taxon>
        <taxon>Boletales</taxon>
        <taxon>Coniophorineae</taxon>
        <taxon>Serpulaceae</taxon>
        <taxon>Serpula</taxon>
    </lineage>
</organism>
<dbReference type="InParanoid" id="F8PHT4"/>
<dbReference type="InterPro" id="IPR001650">
    <property type="entry name" value="Helicase_C-like"/>
</dbReference>
<protein>
    <recommendedName>
        <fullName evidence="1">Helicase C-terminal domain-containing protein</fullName>
    </recommendedName>
</protein>
<accession>F8PHT4</accession>
<dbReference type="OrthoDB" id="10261556at2759"/>
<evidence type="ECO:0000259" key="1">
    <source>
        <dbReference type="Pfam" id="PF00271"/>
    </source>
</evidence>
<dbReference type="SUPFAM" id="SSF52540">
    <property type="entry name" value="P-loop containing nucleoside triphosphate hydrolases"/>
    <property type="match status" value="1"/>
</dbReference>
<feature type="non-terminal residue" evidence="2">
    <location>
        <position position="1"/>
    </location>
</feature>
<keyword evidence="3" id="KW-1185">Reference proteome</keyword>
<evidence type="ECO:0000313" key="3">
    <source>
        <dbReference type="Proteomes" id="UP000008063"/>
    </source>
</evidence>
<gene>
    <name evidence="2" type="ORF">SERLA73DRAFT_43684</name>
</gene>
<dbReference type="InterPro" id="IPR027417">
    <property type="entry name" value="P-loop_NTPase"/>
</dbReference>
<evidence type="ECO:0000313" key="2">
    <source>
        <dbReference type="EMBL" id="EGO04563.1"/>
    </source>
</evidence>
<dbReference type="Proteomes" id="UP000008063">
    <property type="component" value="Unassembled WGS sequence"/>
</dbReference>
<dbReference type="EMBL" id="GL945474">
    <property type="protein sequence ID" value="EGO04563.1"/>
    <property type="molecule type" value="Genomic_DNA"/>
</dbReference>
<proteinExistence type="predicted"/>
<dbReference type="HOGENOM" id="CLU_001103_19_1_1"/>
<dbReference type="OMA" id="EREKVHW"/>
<feature type="domain" description="Helicase C-terminal" evidence="1">
    <location>
        <begin position="30"/>
        <end position="101"/>
    </location>
</feature>
<dbReference type="AlphaFoldDB" id="F8PHT4"/>
<dbReference type="Pfam" id="PF00271">
    <property type="entry name" value="Helicase_C"/>
    <property type="match status" value="1"/>
</dbReference>
<reference evidence="3" key="1">
    <citation type="journal article" date="2011" name="Science">
        <title>The plant cell wall-decomposing machinery underlies the functional diversity of forest fungi.</title>
        <authorList>
            <person name="Eastwood D.C."/>
            <person name="Floudas D."/>
            <person name="Binder M."/>
            <person name="Majcherczyk A."/>
            <person name="Schneider P."/>
            <person name="Aerts A."/>
            <person name="Asiegbu F.O."/>
            <person name="Baker S.E."/>
            <person name="Barry K."/>
            <person name="Bendiksby M."/>
            <person name="Blumentritt M."/>
            <person name="Coutinho P.M."/>
            <person name="Cullen D."/>
            <person name="de Vries R.P."/>
            <person name="Gathman A."/>
            <person name="Goodell B."/>
            <person name="Henrissat B."/>
            <person name="Ihrmark K."/>
            <person name="Kauserud H."/>
            <person name="Kohler A."/>
            <person name="LaButti K."/>
            <person name="Lapidus A."/>
            <person name="Lavin J.L."/>
            <person name="Lee Y.-H."/>
            <person name="Lindquist E."/>
            <person name="Lilly W."/>
            <person name="Lucas S."/>
            <person name="Morin E."/>
            <person name="Murat C."/>
            <person name="Oguiza J.A."/>
            <person name="Park J."/>
            <person name="Pisabarro A.G."/>
            <person name="Riley R."/>
            <person name="Rosling A."/>
            <person name="Salamov A."/>
            <person name="Schmidt O."/>
            <person name="Schmutz J."/>
            <person name="Skrede I."/>
            <person name="Stenlid J."/>
            <person name="Wiebenga A."/>
            <person name="Xie X."/>
            <person name="Kuees U."/>
            <person name="Hibbett D.S."/>
            <person name="Hoffmeister D."/>
            <person name="Hoegberg N."/>
            <person name="Martin F."/>
            <person name="Grigoriev I.V."/>
            <person name="Watkinson S.C."/>
        </authorList>
    </citation>
    <scope>NUCLEOTIDE SEQUENCE [LARGE SCALE GENOMIC DNA]</scope>
    <source>
        <strain evidence="3">strain S7.3</strain>
    </source>
</reference>